<name>A0A426X0F0_ENSVE</name>
<sequence>MSMWLRKDSGLLRFDYTTSRRVDSDSHRLEPVVRATKPPSKSNNPRGLAIDFYQTTTTGFSRATNPTLFPFPPPRSCFPISSASDTPRPPHPAASIFSPDLLAWEPHILISSVVEWASQVRSSAGPLRFFFFLRIGSVISE</sequence>
<organism evidence="1 2">
    <name type="scientific">Ensete ventricosum</name>
    <name type="common">Abyssinian banana</name>
    <name type="synonym">Musa ensete</name>
    <dbReference type="NCBI Taxonomy" id="4639"/>
    <lineage>
        <taxon>Eukaryota</taxon>
        <taxon>Viridiplantae</taxon>
        <taxon>Streptophyta</taxon>
        <taxon>Embryophyta</taxon>
        <taxon>Tracheophyta</taxon>
        <taxon>Spermatophyta</taxon>
        <taxon>Magnoliopsida</taxon>
        <taxon>Liliopsida</taxon>
        <taxon>Zingiberales</taxon>
        <taxon>Musaceae</taxon>
        <taxon>Ensete</taxon>
    </lineage>
</organism>
<accession>A0A426X0F0</accession>
<dbReference type="Proteomes" id="UP000287651">
    <property type="component" value="Unassembled WGS sequence"/>
</dbReference>
<comment type="caution">
    <text evidence="1">The sequence shown here is derived from an EMBL/GenBank/DDBJ whole genome shotgun (WGS) entry which is preliminary data.</text>
</comment>
<proteinExistence type="predicted"/>
<evidence type="ECO:0000313" key="1">
    <source>
        <dbReference type="EMBL" id="RRT32964.1"/>
    </source>
</evidence>
<dbReference type="AlphaFoldDB" id="A0A426X0F0"/>
<dbReference type="EMBL" id="AMZH03030235">
    <property type="protein sequence ID" value="RRT32964.1"/>
    <property type="molecule type" value="Genomic_DNA"/>
</dbReference>
<protein>
    <submittedName>
        <fullName evidence="1">Uncharacterized protein</fullName>
    </submittedName>
</protein>
<evidence type="ECO:0000313" key="2">
    <source>
        <dbReference type="Proteomes" id="UP000287651"/>
    </source>
</evidence>
<gene>
    <name evidence="1" type="ORF">B296_00052717</name>
</gene>
<reference evidence="1 2" key="1">
    <citation type="journal article" date="2014" name="Agronomy (Basel)">
        <title>A Draft Genome Sequence for Ensete ventricosum, the Drought-Tolerant Tree Against Hunger.</title>
        <authorList>
            <person name="Harrison J."/>
            <person name="Moore K.A."/>
            <person name="Paszkiewicz K."/>
            <person name="Jones T."/>
            <person name="Grant M."/>
            <person name="Ambacheew D."/>
            <person name="Muzemil S."/>
            <person name="Studholme D.J."/>
        </authorList>
    </citation>
    <scope>NUCLEOTIDE SEQUENCE [LARGE SCALE GENOMIC DNA]</scope>
</reference>